<dbReference type="SMART" id="SM00421">
    <property type="entry name" value="HTH_LUXR"/>
    <property type="match status" value="1"/>
</dbReference>
<keyword evidence="3" id="KW-0804">Transcription</keyword>
<dbReference type="InterPro" id="IPR000792">
    <property type="entry name" value="Tscrpt_reg_LuxR_C"/>
</dbReference>
<sequence>MTMPFYDWDDFAHLPITLDIQSFIRLNGFGGTYYIRSCQGRLCVAIDQRPAAWMEHYHQSNYLYYDPIAYASYSKNTAFFWDDILKKTQLTQKQARIMDEARPFGCASGYNIPFHQGGFDFSVFSIFGDDRPSVKARLREKSAEIKKLATRLHEAVSAVIETDRPIDSPDITERERECLLWTAKGKTNKEIGIILSISEHTVKAHLATAARKLDSHTKTQTVVEAIKRGLFVPW</sequence>
<dbReference type="GO" id="GO:0006355">
    <property type="term" value="P:regulation of DNA-templated transcription"/>
    <property type="evidence" value="ECO:0007669"/>
    <property type="project" value="InterPro"/>
</dbReference>
<keyword evidence="2" id="KW-0238">DNA-binding</keyword>
<dbReference type="InterPro" id="IPR036388">
    <property type="entry name" value="WH-like_DNA-bd_sf"/>
</dbReference>
<proteinExistence type="predicted"/>
<dbReference type="AlphaFoldDB" id="A0A5A7N9J9"/>
<dbReference type="Pfam" id="PF03472">
    <property type="entry name" value="Autoind_bind"/>
    <property type="match status" value="1"/>
</dbReference>
<gene>
    <name evidence="5" type="ORF">JCM17846_14210</name>
</gene>
<dbReference type="PROSITE" id="PS50043">
    <property type="entry name" value="HTH_LUXR_2"/>
    <property type="match status" value="1"/>
</dbReference>
<dbReference type="Pfam" id="PF00196">
    <property type="entry name" value="GerE"/>
    <property type="match status" value="1"/>
</dbReference>
<dbReference type="Proteomes" id="UP000324996">
    <property type="component" value="Unassembled WGS sequence"/>
</dbReference>
<evidence type="ECO:0000256" key="1">
    <source>
        <dbReference type="ARBA" id="ARBA00023015"/>
    </source>
</evidence>
<keyword evidence="1" id="KW-0805">Transcription regulation</keyword>
<protein>
    <recommendedName>
        <fullName evidence="4">HTH luxR-type domain-containing protein</fullName>
    </recommendedName>
</protein>
<dbReference type="PANTHER" id="PTHR44688:SF16">
    <property type="entry name" value="DNA-BINDING TRANSCRIPTIONAL ACTIVATOR DEVR_DOSR"/>
    <property type="match status" value="1"/>
</dbReference>
<dbReference type="GO" id="GO:0003677">
    <property type="term" value="F:DNA binding"/>
    <property type="evidence" value="ECO:0007669"/>
    <property type="project" value="UniProtKB-KW"/>
</dbReference>
<evidence type="ECO:0000256" key="3">
    <source>
        <dbReference type="ARBA" id="ARBA00023163"/>
    </source>
</evidence>
<dbReference type="Gene3D" id="3.30.450.80">
    <property type="entry name" value="Transcription factor LuxR-like, autoinducer-binding domain"/>
    <property type="match status" value="1"/>
</dbReference>
<evidence type="ECO:0000259" key="4">
    <source>
        <dbReference type="PROSITE" id="PS50043"/>
    </source>
</evidence>
<dbReference type="PRINTS" id="PR00038">
    <property type="entry name" value="HTHLUXR"/>
</dbReference>
<organism evidence="5 6">
    <name type="scientific">Iodidimonas nitroreducens</name>
    <dbReference type="NCBI Taxonomy" id="1236968"/>
    <lineage>
        <taxon>Bacteria</taxon>
        <taxon>Pseudomonadati</taxon>
        <taxon>Pseudomonadota</taxon>
        <taxon>Alphaproteobacteria</taxon>
        <taxon>Iodidimonadales</taxon>
        <taxon>Iodidimonadaceae</taxon>
        <taxon>Iodidimonas</taxon>
    </lineage>
</organism>
<dbReference type="Gene3D" id="1.10.10.10">
    <property type="entry name" value="Winged helix-like DNA-binding domain superfamily/Winged helix DNA-binding domain"/>
    <property type="match status" value="1"/>
</dbReference>
<name>A0A5A7N9J9_9PROT</name>
<dbReference type="InterPro" id="IPR016032">
    <property type="entry name" value="Sig_transdc_resp-reg_C-effctor"/>
</dbReference>
<dbReference type="EMBL" id="BKCN01000005">
    <property type="protein sequence ID" value="GER03739.1"/>
    <property type="molecule type" value="Genomic_DNA"/>
</dbReference>
<dbReference type="SUPFAM" id="SSF75516">
    <property type="entry name" value="Pheromone-binding domain of LuxR-like quorum-sensing transcription factors"/>
    <property type="match status" value="1"/>
</dbReference>
<accession>A0A5A7N9J9</accession>
<evidence type="ECO:0000313" key="5">
    <source>
        <dbReference type="EMBL" id="GER03739.1"/>
    </source>
</evidence>
<evidence type="ECO:0000256" key="2">
    <source>
        <dbReference type="ARBA" id="ARBA00023125"/>
    </source>
</evidence>
<feature type="domain" description="HTH luxR-type" evidence="4">
    <location>
        <begin position="164"/>
        <end position="229"/>
    </location>
</feature>
<comment type="caution">
    <text evidence="5">The sequence shown here is derived from an EMBL/GenBank/DDBJ whole genome shotgun (WGS) entry which is preliminary data.</text>
</comment>
<dbReference type="InterPro" id="IPR005143">
    <property type="entry name" value="TF_LuxR_autoind-bd_dom"/>
</dbReference>
<dbReference type="CDD" id="cd06170">
    <property type="entry name" value="LuxR_C_like"/>
    <property type="match status" value="1"/>
</dbReference>
<dbReference type="InterPro" id="IPR036693">
    <property type="entry name" value="TF_LuxR_autoind-bd_dom_sf"/>
</dbReference>
<evidence type="ECO:0000313" key="6">
    <source>
        <dbReference type="Proteomes" id="UP000324996"/>
    </source>
</evidence>
<keyword evidence="6" id="KW-1185">Reference proteome</keyword>
<dbReference type="SUPFAM" id="SSF46894">
    <property type="entry name" value="C-terminal effector domain of the bipartite response regulators"/>
    <property type="match status" value="1"/>
</dbReference>
<dbReference type="PANTHER" id="PTHR44688">
    <property type="entry name" value="DNA-BINDING TRANSCRIPTIONAL ACTIVATOR DEVR_DOSR"/>
    <property type="match status" value="1"/>
</dbReference>
<reference evidence="5 6" key="1">
    <citation type="submission" date="2019-09" db="EMBL/GenBank/DDBJ databases">
        <title>NBRP : Genome information of microbial organism related human and environment.</title>
        <authorList>
            <person name="Hattori M."/>
            <person name="Oshima K."/>
            <person name="Inaba H."/>
            <person name="Suda W."/>
            <person name="Sakamoto M."/>
            <person name="Iino T."/>
            <person name="Kitahara M."/>
            <person name="Oshida Y."/>
            <person name="Iida T."/>
            <person name="Kudo T."/>
            <person name="Itoh T."/>
            <person name="Ohkuma M."/>
        </authorList>
    </citation>
    <scope>NUCLEOTIDE SEQUENCE [LARGE SCALE GENOMIC DNA]</scope>
    <source>
        <strain evidence="5 6">Q-1</strain>
    </source>
</reference>